<sequence length="262" mass="29743">MPCCTAVAAKEAASWKSIPCQSELDKRCVPRDEDSSRSRKKKKINVEVPQLLSSEITQTRYPLAFKSNSQLLQYPLAFIHNFHFYIPSSIIIIMALDRLVSLILRGAELVFAAIVAGVNGEYLRHTRGIHNNRWRFIYTEVIAALGIFFALIWLIPFSSTFTHWPIDFVLSILFWVAFGILVNLVGSSCGHVFDWNNVHPVHGDQCGKYKATIAFTFLCAILFLASSLIGLLWTRKREPAAHHGDGVHQGRWYRRGNRRSVV</sequence>
<comment type="caution">
    <text evidence="7">The sequence shown here is derived from an EMBL/GenBank/DDBJ whole genome shotgun (WGS) entry which is preliminary data.</text>
</comment>
<dbReference type="Pfam" id="PF01284">
    <property type="entry name" value="MARVEL"/>
    <property type="match status" value="1"/>
</dbReference>
<accession>A0A2S7YKH1</accession>
<protein>
    <recommendedName>
        <fullName evidence="6">MARVEL domain-containing protein</fullName>
    </recommendedName>
</protein>
<dbReference type="AlphaFoldDB" id="A0A2S7YKH1"/>
<dbReference type="Proteomes" id="UP000237441">
    <property type="component" value="Unassembled WGS sequence"/>
</dbReference>
<feature type="transmembrane region" description="Helical" evidence="5">
    <location>
        <begin position="135"/>
        <end position="156"/>
    </location>
</feature>
<dbReference type="EMBL" id="JRHA01000006">
    <property type="protein sequence ID" value="PQK16675.1"/>
    <property type="molecule type" value="Genomic_DNA"/>
</dbReference>
<evidence type="ECO:0000256" key="4">
    <source>
        <dbReference type="ARBA" id="ARBA00023136"/>
    </source>
</evidence>
<dbReference type="InterPro" id="IPR008253">
    <property type="entry name" value="Marvel"/>
</dbReference>
<dbReference type="OrthoDB" id="4074965at2759"/>
<evidence type="ECO:0000259" key="6">
    <source>
        <dbReference type="Pfam" id="PF01284"/>
    </source>
</evidence>
<organism evidence="7 8">
    <name type="scientific">Beauveria bassiana</name>
    <name type="common">White muscardine disease fungus</name>
    <name type="synonym">Tritirachium shiotae</name>
    <dbReference type="NCBI Taxonomy" id="176275"/>
    <lineage>
        <taxon>Eukaryota</taxon>
        <taxon>Fungi</taxon>
        <taxon>Dikarya</taxon>
        <taxon>Ascomycota</taxon>
        <taxon>Pezizomycotina</taxon>
        <taxon>Sordariomycetes</taxon>
        <taxon>Hypocreomycetidae</taxon>
        <taxon>Hypocreales</taxon>
        <taxon>Cordycipitaceae</taxon>
        <taxon>Beauveria</taxon>
    </lineage>
</organism>
<feature type="transmembrane region" description="Helical" evidence="5">
    <location>
        <begin position="76"/>
        <end position="96"/>
    </location>
</feature>
<comment type="subcellular location">
    <subcellularLocation>
        <location evidence="1">Membrane</location>
        <topology evidence="1">Multi-pass membrane protein</topology>
    </subcellularLocation>
</comment>
<proteinExistence type="predicted"/>
<evidence type="ECO:0000256" key="3">
    <source>
        <dbReference type="ARBA" id="ARBA00022989"/>
    </source>
</evidence>
<evidence type="ECO:0000313" key="7">
    <source>
        <dbReference type="EMBL" id="PQK16675.1"/>
    </source>
</evidence>
<keyword evidence="3 5" id="KW-1133">Transmembrane helix</keyword>
<evidence type="ECO:0000256" key="2">
    <source>
        <dbReference type="ARBA" id="ARBA00022692"/>
    </source>
</evidence>
<keyword evidence="2 5" id="KW-0812">Transmembrane</keyword>
<evidence type="ECO:0000313" key="8">
    <source>
        <dbReference type="Proteomes" id="UP000237441"/>
    </source>
</evidence>
<dbReference type="GO" id="GO:0016020">
    <property type="term" value="C:membrane"/>
    <property type="evidence" value="ECO:0007669"/>
    <property type="project" value="UniProtKB-SubCell"/>
</dbReference>
<feature type="domain" description="MARVEL" evidence="6">
    <location>
        <begin position="100"/>
        <end position="227"/>
    </location>
</feature>
<feature type="transmembrane region" description="Helical" evidence="5">
    <location>
        <begin position="168"/>
        <end position="193"/>
    </location>
</feature>
<dbReference type="PANTHER" id="PTHR39608">
    <property type="entry name" value="INTEGRAL MEMBRANE PROTEIN (AFU_ORTHOLOGUE AFUA_5G08640)"/>
    <property type="match status" value="1"/>
</dbReference>
<reference evidence="7 8" key="1">
    <citation type="submission" date="2016-07" db="EMBL/GenBank/DDBJ databases">
        <title>Comparative genomics of the entomopathogenic fungus Beauveria bassiana.</title>
        <authorList>
            <person name="Valero Jimenez C.A."/>
            <person name="Zwaan B.J."/>
            <person name="Van Kan J.A."/>
            <person name="Takken W."/>
            <person name="Debets A.J."/>
            <person name="Schoustra S.E."/>
            <person name="Koenraadt C.J."/>
        </authorList>
    </citation>
    <scope>NUCLEOTIDE SEQUENCE [LARGE SCALE GENOMIC DNA]</scope>
    <source>
        <strain evidence="7 8">ARSEF 8028</strain>
    </source>
</reference>
<keyword evidence="4 5" id="KW-0472">Membrane</keyword>
<feature type="transmembrane region" description="Helical" evidence="5">
    <location>
        <begin position="213"/>
        <end position="233"/>
    </location>
</feature>
<name>A0A2S7YKH1_BEABA</name>
<evidence type="ECO:0000256" key="5">
    <source>
        <dbReference type="SAM" id="Phobius"/>
    </source>
</evidence>
<feature type="transmembrane region" description="Helical" evidence="5">
    <location>
        <begin position="102"/>
        <end position="123"/>
    </location>
</feature>
<dbReference type="PANTHER" id="PTHR39608:SF1">
    <property type="entry name" value="INTEGRAL MEMBRANE PROTEIN (AFU_ORTHOLOGUE AFUA_5G08640)"/>
    <property type="match status" value="1"/>
</dbReference>
<evidence type="ECO:0000256" key="1">
    <source>
        <dbReference type="ARBA" id="ARBA00004141"/>
    </source>
</evidence>
<gene>
    <name evidence="7" type="ORF">BB8028_0006g09940</name>
</gene>